<feature type="region of interest" description="Disordered" evidence="11">
    <location>
        <begin position="258"/>
        <end position="278"/>
    </location>
</feature>
<dbReference type="GO" id="GO:0051536">
    <property type="term" value="F:iron-sulfur cluster binding"/>
    <property type="evidence" value="ECO:0007669"/>
    <property type="project" value="UniProtKB-KW"/>
</dbReference>
<feature type="region of interest" description="Disordered" evidence="11">
    <location>
        <begin position="390"/>
        <end position="417"/>
    </location>
</feature>
<evidence type="ECO:0000256" key="1">
    <source>
        <dbReference type="ARBA" id="ARBA00001966"/>
    </source>
</evidence>
<dbReference type="PANTHER" id="PTHR36531:SF6">
    <property type="entry name" value="DNA REPLICATION ATP-DEPENDENT HELICASE_NUCLEASE DNA2"/>
    <property type="match status" value="1"/>
</dbReference>
<feature type="compositionally biased region" description="Basic and acidic residues" evidence="11">
    <location>
        <begin position="399"/>
        <end position="417"/>
    </location>
</feature>
<sequence>MSETRTVKTYVLLSFQKEQLGQKESALFTRINSEKSNPKSCLEQRHREDHNVRKQLLKSVVKDTHKDETSSSTNDNKENNEDKDEEVLLVSCDGLQETQMDPHPAVNKLDSLTSICKELKLMQKRNNCHKQNLIMPQKTTNSNLENEGSSLSCIDLDLEASRKAFELPLSESVIATPDKKHQNKTMSDLSPDVICDTPGVDRELQESRMRRRKLYASRSFLCSADLVSVQPGLKPAHLRAQRKARPSKLLGKVSVTINTNNKSRSGPSAASSSSLNSVTDVTDIVDQQRSSMVTNDVLDSERCDQGRNVISFRSTDQSTVCGQPHSIPETQLTEGRTDAQSTKARTEIDQCSSDEDGQPDHVFDQSAKELDKTVDKYLCAMESLESADIDADSTGSKNRGADKSKFSPKSTKWDRIKIKDSKESNVYGPASSHPESRNLNVKSKLIGALETAEVRAKEEEGKTWLKQRIMNDILQGDSSSSTSKETTPVKIYPGKTLTVKRLAKPGASPLSKRTHSSDFPSEEQALWGHFDDFQITSQAKKVLNYDSNPAKIYSKRCHKFTRQRALEFGLRPKDLNCDAGGSVTLKDDRLLADLLVDLNSQAGNTNPDSDKVNLAEHIIRNRAEKSTSLRIKNFKDAKVFKEDKKLLDLLFGESFIDVDDGLEENSVATSLPKSEQMEPILIEDSENPAVTDNEGCIVVEEDLENLENEVSALISVGEKKGTSFNMFDNSLDAGLGENEIEKNTVNPEESSSIERPKNRSERNSGLSASDENSSNNSLGFLSNRLQPSCQGDHLAVTLKSNTSKSADKGSNGDQLSTSLCDMLSESFDDEFLAPKPLLSEEMQKEKQDFVFTDLWNRFSVQEVKYQRETDELLLDVSCQRSHETRECVLRGFWVDTEVKKGDIVNVLADLDHGRYIVDDRKGLVIVNPDILLSGTLVVSGVFCPRKSVLNEQFKGVDQGNIQMLYGSIIHSLFQEVLRDSVTEEKDVEALAVSRLKSSKFLHEMYGRKLVESTVLDEVKQYIPSLISWIHKHTSVSQGRGRNSRSEQKFGLKGKIDLTVEAKVTKANTSTGTEVKVLPLELKTGKASFSSEHKGQVTLYSMMCSDRQADPQEGILLYLKQEQMQTIPVKPESKSGKFVEKLSCLTSQT</sequence>
<evidence type="ECO:0000256" key="7">
    <source>
        <dbReference type="ARBA" id="ARBA00022806"/>
    </source>
</evidence>
<feature type="region of interest" description="Disordered" evidence="11">
    <location>
        <begin position="178"/>
        <end position="198"/>
    </location>
</feature>
<dbReference type="GO" id="GO:0046872">
    <property type="term" value="F:metal ion binding"/>
    <property type="evidence" value="ECO:0007669"/>
    <property type="project" value="UniProtKB-KW"/>
</dbReference>
<keyword evidence="3" id="KW-0540">Nuclease</keyword>
<dbReference type="EMBL" id="BMAT01003225">
    <property type="protein sequence ID" value="GFS22044.1"/>
    <property type="molecule type" value="Genomic_DNA"/>
</dbReference>
<protein>
    <submittedName>
        <fullName evidence="13">DNA replication ATP-dependent helicase/nuclease DNA2-like</fullName>
    </submittedName>
</protein>
<feature type="compositionally biased region" description="Low complexity" evidence="11">
    <location>
        <begin position="263"/>
        <end position="277"/>
    </location>
</feature>
<keyword evidence="8" id="KW-0067">ATP-binding</keyword>
<keyword evidence="5" id="KW-0547">Nucleotide-binding</keyword>
<dbReference type="GO" id="GO:0004386">
    <property type="term" value="F:helicase activity"/>
    <property type="evidence" value="ECO:0007669"/>
    <property type="project" value="UniProtKB-KW"/>
</dbReference>
<comment type="cofactor">
    <cofactor evidence="1">
        <name>[4Fe-4S] cluster</name>
        <dbReference type="ChEBI" id="CHEBI:49883"/>
    </cofactor>
</comment>
<feature type="compositionally biased region" description="Low complexity" evidence="11">
    <location>
        <begin position="772"/>
        <end position="782"/>
    </location>
</feature>
<accession>A0AAV4JIX0</accession>
<feature type="region of interest" description="Disordered" evidence="11">
    <location>
        <begin position="315"/>
        <end position="343"/>
    </location>
</feature>
<evidence type="ECO:0000256" key="11">
    <source>
        <dbReference type="SAM" id="MobiDB-lite"/>
    </source>
</evidence>
<feature type="region of interest" description="Disordered" evidence="11">
    <location>
        <begin position="29"/>
        <end position="84"/>
    </location>
</feature>
<keyword evidence="6" id="KW-0378">Hydrolase</keyword>
<gene>
    <name evidence="13" type="ORF">ElyMa_001607600</name>
</gene>
<feature type="compositionally biased region" description="Basic and acidic residues" evidence="11">
    <location>
        <begin position="60"/>
        <end position="80"/>
    </location>
</feature>
<feature type="region of interest" description="Disordered" evidence="11">
    <location>
        <begin position="735"/>
        <end position="782"/>
    </location>
</feature>
<dbReference type="CDD" id="cd22318">
    <property type="entry name" value="DNA2_N-like"/>
    <property type="match status" value="1"/>
</dbReference>
<dbReference type="GO" id="GO:0005524">
    <property type="term" value="F:ATP binding"/>
    <property type="evidence" value="ECO:0007669"/>
    <property type="project" value="UniProtKB-KW"/>
</dbReference>
<evidence type="ECO:0000259" key="12">
    <source>
        <dbReference type="Pfam" id="PF08696"/>
    </source>
</evidence>
<dbReference type="Pfam" id="PF08696">
    <property type="entry name" value="Dna2"/>
    <property type="match status" value="1"/>
</dbReference>
<evidence type="ECO:0000313" key="14">
    <source>
        <dbReference type="Proteomes" id="UP000762676"/>
    </source>
</evidence>
<dbReference type="PANTHER" id="PTHR36531">
    <property type="entry name" value="CRISPR-ASSOCIATED EXONUCLEASE CAS4"/>
    <property type="match status" value="1"/>
</dbReference>
<keyword evidence="14" id="KW-1185">Reference proteome</keyword>
<evidence type="ECO:0000256" key="8">
    <source>
        <dbReference type="ARBA" id="ARBA00022840"/>
    </source>
</evidence>
<keyword evidence="4" id="KW-0479">Metal-binding</keyword>
<reference evidence="13 14" key="1">
    <citation type="journal article" date="2021" name="Elife">
        <title>Chloroplast acquisition without the gene transfer in kleptoplastic sea slugs, Plakobranchus ocellatus.</title>
        <authorList>
            <person name="Maeda T."/>
            <person name="Takahashi S."/>
            <person name="Yoshida T."/>
            <person name="Shimamura S."/>
            <person name="Takaki Y."/>
            <person name="Nagai Y."/>
            <person name="Toyoda A."/>
            <person name="Suzuki Y."/>
            <person name="Arimoto A."/>
            <person name="Ishii H."/>
            <person name="Satoh N."/>
            <person name="Nishiyama T."/>
            <person name="Hasebe M."/>
            <person name="Maruyama T."/>
            <person name="Minagawa J."/>
            <person name="Obokata J."/>
            <person name="Shigenobu S."/>
        </authorList>
    </citation>
    <scope>NUCLEOTIDE SEQUENCE [LARGE SCALE GENOMIC DNA]</scope>
</reference>
<evidence type="ECO:0000256" key="5">
    <source>
        <dbReference type="ARBA" id="ARBA00022741"/>
    </source>
</evidence>
<dbReference type="InterPro" id="IPR011604">
    <property type="entry name" value="PDDEXK-like_dom_sf"/>
</dbReference>
<dbReference type="InterPro" id="IPR014808">
    <property type="entry name" value="DNA_replication_fac_Dna2_N"/>
</dbReference>
<dbReference type="Gene3D" id="3.90.320.10">
    <property type="match status" value="1"/>
</dbReference>
<evidence type="ECO:0000313" key="13">
    <source>
        <dbReference type="EMBL" id="GFS22044.1"/>
    </source>
</evidence>
<feature type="compositionally biased region" description="Basic and acidic residues" evidence="11">
    <location>
        <begin position="32"/>
        <end position="52"/>
    </location>
</feature>
<name>A0AAV4JIX0_9GAST</name>
<dbReference type="InterPro" id="IPR051827">
    <property type="entry name" value="Cas4_exonuclease"/>
</dbReference>
<evidence type="ECO:0000256" key="10">
    <source>
        <dbReference type="ARBA" id="ARBA00023014"/>
    </source>
</evidence>
<evidence type="ECO:0000256" key="2">
    <source>
        <dbReference type="ARBA" id="ARBA00007913"/>
    </source>
</evidence>
<organism evidence="13 14">
    <name type="scientific">Elysia marginata</name>
    <dbReference type="NCBI Taxonomy" id="1093978"/>
    <lineage>
        <taxon>Eukaryota</taxon>
        <taxon>Metazoa</taxon>
        <taxon>Spiralia</taxon>
        <taxon>Lophotrochozoa</taxon>
        <taxon>Mollusca</taxon>
        <taxon>Gastropoda</taxon>
        <taxon>Heterobranchia</taxon>
        <taxon>Euthyneura</taxon>
        <taxon>Panpulmonata</taxon>
        <taxon>Sacoglossa</taxon>
        <taxon>Placobranchoidea</taxon>
        <taxon>Plakobranchidae</taxon>
        <taxon>Elysia</taxon>
    </lineage>
</organism>
<dbReference type="GO" id="GO:0016787">
    <property type="term" value="F:hydrolase activity"/>
    <property type="evidence" value="ECO:0007669"/>
    <property type="project" value="UniProtKB-KW"/>
</dbReference>
<evidence type="ECO:0000256" key="9">
    <source>
        <dbReference type="ARBA" id="ARBA00023004"/>
    </source>
</evidence>
<feature type="compositionally biased region" description="Polar residues" evidence="11">
    <location>
        <begin position="328"/>
        <end position="343"/>
    </location>
</feature>
<evidence type="ECO:0000256" key="3">
    <source>
        <dbReference type="ARBA" id="ARBA00022722"/>
    </source>
</evidence>
<dbReference type="Proteomes" id="UP000762676">
    <property type="component" value="Unassembled WGS sequence"/>
</dbReference>
<comment type="similarity">
    <text evidence="2">Belongs to the DNA2/NAM7 helicase family.</text>
</comment>
<dbReference type="AlphaFoldDB" id="A0AAV4JIX0"/>
<comment type="caution">
    <text evidence="13">The sequence shown here is derived from an EMBL/GenBank/DDBJ whole genome shotgun (WGS) entry which is preliminary data.</text>
</comment>
<dbReference type="GO" id="GO:0004518">
    <property type="term" value="F:nuclease activity"/>
    <property type="evidence" value="ECO:0007669"/>
    <property type="project" value="UniProtKB-KW"/>
</dbReference>
<evidence type="ECO:0000256" key="6">
    <source>
        <dbReference type="ARBA" id="ARBA00022801"/>
    </source>
</evidence>
<proteinExistence type="inferred from homology"/>
<evidence type="ECO:0000256" key="4">
    <source>
        <dbReference type="ARBA" id="ARBA00022723"/>
    </source>
</evidence>
<keyword evidence="9" id="KW-0408">Iron</keyword>
<keyword evidence="10" id="KW-0411">Iron-sulfur</keyword>
<feature type="domain" description="DNA replication factor Dna2 N-terminal" evidence="12">
    <location>
        <begin position="880"/>
        <end position="1042"/>
    </location>
</feature>
<keyword evidence="7 13" id="KW-0347">Helicase</keyword>
<feature type="compositionally biased region" description="Basic and acidic residues" evidence="11">
    <location>
        <begin position="752"/>
        <end position="762"/>
    </location>
</feature>